<organism evidence="12 13">
    <name type="scientific">Dactylosporangium vinaceum</name>
    <dbReference type="NCBI Taxonomy" id="53362"/>
    <lineage>
        <taxon>Bacteria</taxon>
        <taxon>Bacillati</taxon>
        <taxon>Actinomycetota</taxon>
        <taxon>Actinomycetes</taxon>
        <taxon>Micromonosporales</taxon>
        <taxon>Micromonosporaceae</taxon>
        <taxon>Dactylosporangium</taxon>
    </lineage>
</organism>
<dbReference type="Pfam" id="PF00999">
    <property type="entry name" value="Na_H_Exchanger"/>
    <property type="match status" value="2"/>
</dbReference>
<evidence type="ECO:0000256" key="10">
    <source>
        <dbReference type="SAM" id="Phobius"/>
    </source>
</evidence>
<protein>
    <submittedName>
        <fullName evidence="12">Cation:proton antiporter</fullName>
    </submittedName>
</protein>
<evidence type="ECO:0000256" key="1">
    <source>
        <dbReference type="ARBA" id="ARBA00004651"/>
    </source>
</evidence>
<keyword evidence="4 10" id="KW-0812">Transmembrane</keyword>
<name>A0ABV5MCF8_9ACTN</name>
<keyword evidence="5 10" id="KW-1133">Transmembrane helix</keyword>
<dbReference type="Gene3D" id="6.10.140.1330">
    <property type="match status" value="1"/>
</dbReference>
<feature type="transmembrane region" description="Helical" evidence="10">
    <location>
        <begin position="272"/>
        <end position="294"/>
    </location>
</feature>
<feature type="transmembrane region" description="Helical" evidence="10">
    <location>
        <begin position="180"/>
        <end position="202"/>
    </location>
</feature>
<comment type="caution">
    <text evidence="12">The sequence shown here is derived from an EMBL/GenBank/DDBJ whole genome shotgun (WGS) entry which is preliminary data.</text>
</comment>
<keyword evidence="13" id="KW-1185">Reference proteome</keyword>
<dbReference type="Proteomes" id="UP001589608">
    <property type="component" value="Unassembled WGS sequence"/>
</dbReference>
<dbReference type="EMBL" id="JBHMCA010000047">
    <property type="protein sequence ID" value="MFB9446533.1"/>
    <property type="molecule type" value="Genomic_DNA"/>
</dbReference>
<sequence length="546" mass="58755">MNGVQLLLIIFGGIAVSVVAHRRGVQPGLIVVVLAAGASFLPGVPRLELDSELILAVVVPPLLYSATRAASFSGFSQNLRPILTLGVTLVVLTTGVAGLVGSWLMPAIGLPAALLLGAVLAPPDTITTVSHGDELGIPRRVTAILTGESLVNDATALTLFGIAAAAAGAEETLFDNPFGLFAYTAAAGVLIGMVFAGVALLLRPRLHTPVLETSLALLLPFTAYLSAEQVHASGILAVVACAYLFSINTTLDPKFQYPSAYRTRLQEDAVWPVLDFLLETFVFAYIGLQLRFVIADLRHASAEPGLAVTLLAAGVLLVTVILFRLLAVWMIFSWWDLRRRALERRIRDDPALRARMRQRAADRLARRRRRRARAYGEWQASGEWQAAGEWQGPLGAPTPRESLIVGWTGMRGILTLAAAAAIPPTLHSGEQFPGRDAIQAIALFVTLGTLLIQGTTISPLVRRLKIDTHRERERATQLLERGRRIATAAISHDGPPTPAGFDAQRTAVVTAVLRGDLDDDTARILVHDIDLRQAAETHLAREEHTG</sequence>
<evidence type="ECO:0000256" key="3">
    <source>
        <dbReference type="ARBA" id="ARBA00022475"/>
    </source>
</evidence>
<reference evidence="12 13" key="1">
    <citation type="submission" date="2024-09" db="EMBL/GenBank/DDBJ databases">
        <authorList>
            <person name="Sun Q."/>
            <person name="Mori K."/>
        </authorList>
    </citation>
    <scope>NUCLEOTIDE SEQUENCE [LARGE SCALE GENOMIC DNA]</scope>
    <source>
        <strain evidence="12 13">JCM 3307</strain>
    </source>
</reference>
<feature type="domain" description="Cation/H+ exchanger transmembrane" evidence="11">
    <location>
        <begin position="11"/>
        <end position="335"/>
    </location>
</feature>
<keyword evidence="9" id="KW-0739">Sodium transport</keyword>
<evidence type="ECO:0000256" key="9">
    <source>
        <dbReference type="ARBA" id="ARBA00023201"/>
    </source>
</evidence>
<dbReference type="PANTHER" id="PTHR10110">
    <property type="entry name" value="SODIUM/HYDROGEN EXCHANGER"/>
    <property type="match status" value="1"/>
</dbReference>
<feature type="transmembrane region" description="Helical" evidence="10">
    <location>
        <begin position="306"/>
        <end position="335"/>
    </location>
</feature>
<evidence type="ECO:0000256" key="7">
    <source>
        <dbReference type="ARBA" id="ARBA00023065"/>
    </source>
</evidence>
<keyword evidence="2" id="KW-0813">Transport</keyword>
<keyword evidence="8 10" id="KW-0472">Membrane</keyword>
<keyword evidence="7" id="KW-0406">Ion transport</keyword>
<feature type="transmembrane region" description="Helical" evidence="10">
    <location>
        <begin position="438"/>
        <end position="461"/>
    </location>
</feature>
<accession>A0ABV5MCF8</accession>
<gene>
    <name evidence="12" type="ORF">ACFFTR_25890</name>
</gene>
<evidence type="ECO:0000313" key="12">
    <source>
        <dbReference type="EMBL" id="MFB9446533.1"/>
    </source>
</evidence>
<feature type="transmembrane region" description="Helical" evidence="10">
    <location>
        <begin position="6"/>
        <end position="22"/>
    </location>
</feature>
<dbReference type="InterPro" id="IPR018422">
    <property type="entry name" value="Cation/H_exchanger_CPA1"/>
</dbReference>
<evidence type="ECO:0000313" key="13">
    <source>
        <dbReference type="Proteomes" id="UP001589608"/>
    </source>
</evidence>
<dbReference type="InterPro" id="IPR006153">
    <property type="entry name" value="Cation/H_exchanger_TM"/>
</dbReference>
<keyword evidence="6" id="KW-0915">Sodium</keyword>
<evidence type="ECO:0000259" key="11">
    <source>
        <dbReference type="Pfam" id="PF00999"/>
    </source>
</evidence>
<evidence type="ECO:0000256" key="4">
    <source>
        <dbReference type="ARBA" id="ARBA00022692"/>
    </source>
</evidence>
<feature type="transmembrane region" description="Helical" evidence="10">
    <location>
        <begin position="82"/>
        <end position="105"/>
    </location>
</feature>
<feature type="transmembrane region" description="Helical" evidence="10">
    <location>
        <begin position="233"/>
        <end position="251"/>
    </location>
</feature>
<keyword evidence="3" id="KW-1003">Cell membrane</keyword>
<evidence type="ECO:0000256" key="6">
    <source>
        <dbReference type="ARBA" id="ARBA00023053"/>
    </source>
</evidence>
<evidence type="ECO:0000256" key="2">
    <source>
        <dbReference type="ARBA" id="ARBA00022448"/>
    </source>
</evidence>
<proteinExistence type="predicted"/>
<feature type="transmembrane region" description="Helical" evidence="10">
    <location>
        <begin position="209"/>
        <end position="227"/>
    </location>
</feature>
<feature type="transmembrane region" description="Helical" evidence="10">
    <location>
        <begin position="29"/>
        <end position="47"/>
    </location>
</feature>
<feature type="domain" description="Cation/H+ exchanger transmembrane" evidence="11">
    <location>
        <begin position="398"/>
        <end position="462"/>
    </location>
</feature>
<dbReference type="RefSeq" id="WP_223092248.1">
    <property type="nucleotide sequence ID" value="NZ_CP061913.1"/>
</dbReference>
<evidence type="ECO:0000256" key="8">
    <source>
        <dbReference type="ARBA" id="ARBA00023136"/>
    </source>
</evidence>
<evidence type="ECO:0000256" key="5">
    <source>
        <dbReference type="ARBA" id="ARBA00022989"/>
    </source>
</evidence>
<comment type="subcellular location">
    <subcellularLocation>
        <location evidence="1">Cell membrane</location>
        <topology evidence="1">Multi-pass membrane protein</topology>
    </subcellularLocation>
</comment>
<feature type="transmembrane region" description="Helical" evidence="10">
    <location>
        <begin position="404"/>
        <end position="426"/>
    </location>
</feature>
<dbReference type="PANTHER" id="PTHR10110:SF86">
    <property type="entry name" value="SODIUM_HYDROGEN EXCHANGER 7"/>
    <property type="match status" value="1"/>
</dbReference>
<feature type="transmembrane region" description="Helical" evidence="10">
    <location>
        <begin position="53"/>
        <end position="70"/>
    </location>
</feature>